<keyword evidence="5" id="KW-1185">Reference proteome</keyword>
<comment type="caution">
    <text evidence="4">The sequence shown here is derived from an EMBL/GenBank/DDBJ whole genome shotgun (WGS) entry which is preliminary data.</text>
</comment>
<dbReference type="PANTHER" id="PTHR33142:SF65">
    <property type="entry name" value="CYCLIN-DEPENDENT PROTEIN KINASE INHIBITOR SMR2-LIKE"/>
    <property type="match status" value="1"/>
</dbReference>
<evidence type="ECO:0000256" key="1">
    <source>
        <dbReference type="ARBA" id="ARBA00023013"/>
    </source>
</evidence>
<dbReference type="Proteomes" id="UP001567538">
    <property type="component" value="Unassembled WGS sequence"/>
</dbReference>
<proteinExistence type="predicted"/>
<dbReference type="PANTHER" id="PTHR33142">
    <property type="entry name" value="CYCLIN-DEPENDENT PROTEIN KINASE INHIBITOR SMR13"/>
    <property type="match status" value="1"/>
</dbReference>
<evidence type="ECO:0000313" key="4">
    <source>
        <dbReference type="EMBL" id="KAL1549506.1"/>
    </source>
</evidence>
<keyword evidence="2" id="KW-0131">Cell cycle</keyword>
<dbReference type="AlphaFoldDB" id="A0ABD1H3B4"/>
<evidence type="ECO:0000256" key="3">
    <source>
        <dbReference type="SAM" id="MobiDB-lite"/>
    </source>
</evidence>
<keyword evidence="1" id="KW-0649">Protein kinase inhibitor</keyword>
<dbReference type="InterPro" id="IPR040389">
    <property type="entry name" value="SMR"/>
</dbReference>
<dbReference type="EMBL" id="JBEAFC010000007">
    <property type="protein sequence ID" value="KAL1549506.1"/>
    <property type="molecule type" value="Genomic_DNA"/>
</dbReference>
<evidence type="ECO:0000256" key="2">
    <source>
        <dbReference type="ARBA" id="ARBA00023306"/>
    </source>
</evidence>
<feature type="compositionally biased region" description="Pro residues" evidence="3">
    <location>
        <begin position="84"/>
        <end position="98"/>
    </location>
</feature>
<feature type="compositionally biased region" description="Low complexity" evidence="3">
    <location>
        <begin position="105"/>
        <end position="116"/>
    </location>
</feature>
<protein>
    <submittedName>
        <fullName evidence="4">Uncharacterized protein</fullName>
    </submittedName>
</protein>
<organism evidence="4 5">
    <name type="scientific">Salvia divinorum</name>
    <name type="common">Maria pastora</name>
    <name type="synonym">Diviner's sage</name>
    <dbReference type="NCBI Taxonomy" id="28513"/>
    <lineage>
        <taxon>Eukaryota</taxon>
        <taxon>Viridiplantae</taxon>
        <taxon>Streptophyta</taxon>
        <taxon>Embryophyta</taxon>
        <taxon>Tracheophyta</taxon>
        <taxon>Spermatophyta</taxon>
        <taxon>Magnoliopsida</taxon>
        <taxon>eudicotyledons</taxon>
        <taxon>Gunneridae</taxon>
        <taxon>Pentapetalae</taxon>
        <taxon>asterids</taxon>
        <taxon>lamiids</taxon>
        <taxon>Lamiales</taxon>
        <taxon>Lamiaceae</taxon>
        <taxon>Nepetoideae</taxon>
        <taxon>Mentheae</taxon>
        <taxon>Salviinae</taxon>
        <taxon>Salvia</taxon>
        <taxon>Salvia subgen. Calosphace</taxon>
    </lineage>
</organism>
<evidence type="ECO:0000313" key="5">
    <source>
        <dbReference type="Proteomes" id="UP001567538"/>
    </source>
</evidence>
<gene>
    <name evidence="4" type="ORF">AAHA92_17604</name>
</gene>
<accession>A0ABD1H3B4</accession>
<feature type="region of interest" description="Disordered" evidence="3">
    <location>
        <begin position="25"/>
        <end position="152"/>
    </location>
</feature>
<sequence length="152" mass="17003">MSVTPHKFSVERNVDKAKIAISETQTAFNKKGRVNHEDEDADQIEKKEDETGEAAATVSHRGSDEDDGGFKTPTSSDHRIPPIKQCPPAPMKPRPPPLRLKRKAPSSSQPPEIESIFRSIANDQDDAQQHKIKQARTDEINTDQKINVKEKN</sequence>
<name>A0ABD1H3B4_SALDI</name>
<dbReference type="GO" id="GO:0004860">
    <property type="term" value="F:protein kinase inhibitor activity"/>
    <property type="evidence" value="ECO:0007669"/>
    <property type="project" value="UniProtKB-KW"/>
</dbReference>
<reference evidence="4 5" key="1">
    <citation type="submission" date="2024-06" db="EMBL/GenBank/DDBJ databases">
        <title>A chromosome level genome sequence of Diviner's sage (Salvia divinorum).</title>
        <authorList>
            <person name="Ford S.A."/>
            <person name="Ro D.-K."/>
            <person name="Ness R.W."/>
            <person name="Phillips M.A."/>
        </authorList>
    </citation>
    <scope>NUCLEOTIDE SEQUENCE [LARGE SCALE GENOMIC DNA]</scope>
    <source>
        <strain evidence="4">SAF-2024a</strain>
        <tissue evidence="4">Leaf</tissue>
    </source>
</reference>